<dbReference type="PANTHER" id="PTHR22826:SF106">
    <property type="entry name" value="TRIO, ISOFORM A"/>
    <property type="match status" value="1"/>
</dbReference>
<keyword evidence="6" id="KW-1185">Reference proteome</keyword>
<feature type="region of interest" description="Disordered" evidence="2">
    <location>
        <begin position="229"/>
        <end position="343"/>
    </location>
</feature>
<dbReference type="EMBL" id="JASPKY010000143">
    <property type="protein sequence ID" value="KAK9730717.1"/>
    <property type="molecule type" value="Genomic_DNA"/>
</dbReference>
<evidence type="ECO:0000256" key="1">
    <source>
        <dbReference type="ARBA" id="ARBA00022658"/>
    </source>
</evidence>
<dbReference type="SUPFAM" id="SSF50729">
    <property type="entry name" value="PH domain-like"/>
    <property type="match status" value="2"/>
</dbReference>
<feature type="region of interest" description="Disordered" evidence="2">
    <location>
        <begin position="400"/>
        <end position="424"/>
    </location>
</feature>
<feature type="domain" description="DH" evidence="4">
    <location>
        <begin position="805"/>
        <end position="969"/>
    </location>
</feature>
<dbReference type="Proteomes" id="UP001458880">
    <property type="component" value="Unassembled WGS sequence"/>
</dbReference>
<evidence type="ECO:0000313" key="6">
    <source>
        <dbReference type="Proteomes" id="UP001458880"/>
    </source>
</evidence>
<dbReference type="AlphaFoldDB" id="A0AAW1LAM1"/>
<evidence type="ECO:0000256" key="2">
    <source>
        <dbReference type="SAM" id="MobiDB-lite"/>
    </source>
</evidence>
<dbReference type="InterPro" id="IPR035899">
    <property type="entry name" value="DBL_dom_sf"/>
</dbReference>
<feature type="domain" description="PH" evidence="3">
    <location>
        <begin position="981"/>
        <end position="1086"/>
    </location>
</feature>
<accession>A0AAW1LAM1</accession>
<feature type="compositionally biased region" description="Low complexity" evidence="2">
    <location>
        <begin position="405"/>
        <end position="424"/>
    </location>
</feature>
<dbReference type="GO" id="GO:0019898">
    <property type="term" value="C:extrinsic component of membrane"/>
    <property type="evidence" value="ECO:0007669"/>
    <property type="project" value="TreeGrafter"/>
</dbReference>
<feature type="domain" description="DH" evidence="4">
    <location>
        <begin position="425"/>
        <end position="595"/>
    </location>
</feature>
<dbReference type="GO" id="GO:0005085">
    <property type="term" value="F:guanyl-nucleotide exchange factor activity"/>
    <property type="evidence" value="ECO:0007669"/>
    <property type="project" value="UniProtKB-KW"/>
</dbReference>
<comment type="caution">
    <text evidence="5">The sequence shown here is derived from an EMBL/GenBank/DDBJ whole genome shotgun (WGS) entry which is preliminary data.</text>
</comment>
<feature type="compositionally biased region" description="Polar residues" evidence="2">
    <location>
        <begin position="275"/>
        <end position="309"/>
    </location>
</feature>
<dbReference type="GO" id="GO:0007411">
    <property type="term" value="P:axon guidance"/>
    <property type="evidence" value="ECO:0007669"/>
    <property type="project" value="TreeGrafter"/>
</dbReference>
<sequence>MEPQRPPKKNQSVRELQKYFVELSTNSSNKQVTAASKAKSLQRAKLVKSKSMTTLALNLDESLVRDRNATLPRNAWGSINNNLDSQSLLITEGNTSNSSSSNARQRVERENMDATQNIDPDAIYEEIDDPDEKRRTYSDYDKILNFNPAKVELLKSELNQKQRSQSHPALDELEYDTVWKMGDIDEKPPLPPKPKSRSISKPDARTQSLLDMPNAAQEYEYDVVTGIGATAQNTPSPKPKPRNLHKSASQPSIKIVRRSIQNKNGKLQRNRFSRTENIPQELSSPTIKPRNISNEINPTRSAVSSSEQGQYDVVFRLGSYSEDSPPPKYLRNSHSVPEDPLSSIEDNEYDIVLRTGGHAEEACNQLVLYEGDDNSDSDSFYDTMLGLRSQLENTMQEVVPYGGNSRSDNSSRLSRRTTTTEPTRSQSMVIQELIETEKKYVCKLRHVINNYLLHFRSMDISPSIELVFGNIEELYAEVERMSEEMMGCSSINDIANVFINNIGIFEHYGKFLGNKAVSNQWYTKTFKKLMKDRQKELNDSHPCESYLHEPVQRPGRYILLLKNLQTETKNSTRTAALLTQAINLIDAKIKEMNTKLAIDCIQWSPIDLSKMGTFIMKDIFKSNIDDESMAFLFEGCVIFCVQDKANFDRYNYVNHIEMINLSLRHCEWSTGFELSRFDKSKLNGNSNQIAFHLEAAVMCIKEAWIKEIGNILWNQLRYSKEEQRRLTLGRKKALMNIRSSDMEEEEDVISNGNDSGDYQLLDKVYDKSSKLAGRFFDKDFYPRIETISGDDDIKEYISVSTLVPKQKIIHEELIKAEESYLKNLSEFINEFYTSMDDMCSYKYLLIHNIEDIYVETEKLYLKLLKCFSLEQIANAFTDCARIFDSYTNYMRTKSAYDYVNVELKGHNEYHLEQSQNEKKWINGLLLLILRPGKYKAFLEKLSKEADQNCQQLADAVKFINEKINQTITFMNIDSIQRCPINLVEMGPFIRKGTFNIKDKGECVLFLFREILVFCFRDEKHRDSYIYFDSIDVNKLSMEDYLNSLEFQLRSRHLSKVGRTIGYKFDLIAPDESVKAKWMDEITKLVA</sequence>
<evidence type="ECO:0000259" key="3">
    <source>
        <dbReference type="PROSITE" id="PS50003"/>
    </source>
</evidence>
<dbReference type="SUPFAM" id="SSF48065">
    <property type="entry name" value="DBL homology domain (DH-domain)"/>
    <property type="match status" value="2"/>
</dbReference>
<dbReference type="Pfam" id="PF22697">
    <property type="entry name" value="SOS1_NGEF_PH"/>
    <property type="match status" value="2"/>
</dbReference>
<dbReference type="GO" id="GO:0005737">
    <property type="term" value="C:cytoplasm"/>
    <property type="evidence" value="ECO:0007669"/>
    <property type="project" value="TreeGrafter"/>
</dbReference>
<dbReference type="InterPro" id="IPR011993">
    <property type="entry name" value="PH-like_dom_sf"/>
</dbReference>
<dbReference type="InterPro" id="IPR001849">
    <property type="entry name" value="PH_domain"/>
</dbReference>
<dbReference type="Gene3D" id="2.30.29.30">
    <property type="entry name" value="Pleckstrin-homology domain (PH domain)/Phosphotyrosine-binding domain (PTB)"/>
    <property type="match status" value="2"/>
</dbReference>
<protein>
    <submittedName>
        <fullName evidence="5">RhoGEF domain</fullName>
    </submittedName>
</protein>
<dbReference type="InterPro" id="IPR055251">
    <property type="entry name" value="SOS1_NGEF_PH"/>
</dbReference>
<dbReference type="InterPro" id="IPR000219">
    <property type="entry name" value="DH_dom"/>
</dbReference>
<reference evidence="5 6" key="1">
    <citation type="journal article" date="2024" name="BMC Genomics">
        <title>De novo assembly and annotation of Popillia japonica's genome with initial clues to its potential as an invasive pest.</title>
        <authorList>
            <person name="Cucini C."/>
            <person name="Boschi S."/>
            <person name="Funari R."/>
            <person name="Cardaioli E."/>
            <person name="Iannotti N."/>
            <person name="Marturano G."/>
            <person name="Paoli F."/>
            <person name="Bruttini M."/>
            <person name="Carapelli A."/>
            <person name="Frati F."/>
            <person name="Nardi F."/>
        </authorList>
    </citation>
    <scope>NUCLEOTIDE SEQUENCE [LARGE SCALE GENOMIC DNA]</scope>
    <source>
        <strain evidence="5">DMR45628</strain>
    </source>
</reference>
<feature type="region of interest" description="Disordered" evidence="2">
    <location>
        <begin position="182"/>
        <end position="208"/>
    </location>
</feature>
<dbReference type="PANTHER" id="PTHR22826">
    <property type="entry name" value="RHO GUANINE EXCHANGE FACTOR-RELATED"/>
    <property type="match status" value="1"/>
</dbReference>
<dbReference type="Gene3D" id="1.20.900.10">
    <property type="entry name" value="Dbl homology (DH) domain"/>
    <property type="match status" value="2"/>
</dbReference>
<dbReference type="InterPro" id="IPR051336">
    <property type="entry name" value="RhoGEF_Guanine_NuclExch_SF"/>
</dbReference>
<gene>
    <name evidence="5" type="ORF">QE152_g14293</name>
</gene>
<proteinExistence type="predicted"/>
<dbReference type="SMART" id="SM00325">
    <property type="entry name" value="RhoGEF"/>
    <property type="match status" value="1"/>
</dbReference>
<dbReference type="PROSITE" id="PS50003">
    <property type="entry name" value="PH_DOMAIN"/>
    <property type="match status" value="1"/>
</dbReference>
<name>A0AAW1LAM1_POPJA</name>
<dbReference type="Pfam" id="PF00621">
    <property type="entry name" value="RhoGEF"/>
    <property type="match status" value="2"/>
</dbReference>
<keyword evidence="1" id="KW-0344">Guanine-nucleotide releasing factor</keyword>
<dbReference type="PROSITE" id="PS50010">
    <property type="entry name" value="DH_2"/>
    <property type="match status" value="2"/>
</dbReference>
<organism evidence="5 6">
    <name type="scientific">Popillia japonica</name>
    <name type="common">Japanese beetle</name>
    <dbReference type="NCBI Taxonomy" id="7064"/>
    <lineage>
        <taxon>Eukaryota</taxon>
        <taxon>Metazoa</taxon>
        <taxon>Ecdysozoa</taxon>
        <taxon>Arthropoda</taxon>
        <taxon>Hexapoda</taxon>
        <taxon>Insecta</taxon>
        <taxon>Pterygota</taxon>
        <taxon>Neoptera</taxon>
        <taxon>Endopterygota</taxon>
        <taxon>Coleoptera</taxon>
        <taxon>Polyphaga</taxon>
        <taxon>Scarabaeiformia</taxon>
        <taxon>Scarabaeidae</taxon>
        <taxon>Rutelinae</taxon>
        <taxon>Popillia</taxon>
    </lineage>
</organism>
<evidence type="ECO:0000313" key="5">
    <source>
        <dbReference type="EMBL" id="KAK9730717.1"/>
    </source>
</evidence>
<feature type="region of interest" description="Disordered" evidence="2">
    <location>
        <begin position="91"/>
        <end position="111"/>
    </location>
</feature>
<evidence type="ECO:0000259" key="4">
    <source>
        <dbReference type="PROSITE" id="PS50010"/>
    </source>
</evidence>